<organism evidence="1 2">
    <name type="scientific">Henosepilachna vigintioctopunctata</name>
    <dbReference type="NCBI Taxonomy" id="420089"/>
    <lineage>
        <taxon>Eukaryota</taxon>
        <taxon>Metazoa</taxon>
        <taxon>Ecdysozoa</taxon>
        <taxon>Arthropoda</taxon>
        <taxon>Hexapoda</taxon>
        <taxon>Insecta</taxon>
        <taxon>Pterygota</taxon>
        <taxon>Neoptera</taxon>
        <taxon>Endopterygota</taxon>
        <taxon>Coleoptera</taxon>
        <taxon>Polyphaga</taxon>
        <taxon>Cucujiformia</taxon>
        <taxon>Coccinelloidea</taxon>
        <taxon>Coccinellidae</taxon>
        <taxon>Epilachninae</taxon>
        <taxon>Epilachnini</taxon>
        <taxon>Henosepilachna</taxon>
    </lineage>
</organism>
<dbReference type="AlphaFoldDB" id="A0AAW1UCC0"/>
<evidence type="ECO:0000313" key="2">
    <source>
        <dbReference type="Proteomes" id="UP001431783"/>
    </source>
</evidence>
<dbReference type="PANTHER" id="PTHR45823">
    <property type="entry name" value="T-SNARE COILED-COIL HOMOLOGY DOMAIN-CONTAINING PROTEIN"/>
    <property type="match status" value="1"/>
</dbReference>
<reference evidence="1 2" key="1">
    <citation type="submission" date="2023-03" db="EMBL/GenBank/DDBJ databases">
        <title>Genome insight into feeding habits of ladybird beetles.</title>
        <authorList>
            <person name="Li H.-S."/>
            <person name="Huang Y.-H."/>
            <person name="Pang H."/>
        </authorList>
    </citation>
    <scope>NUCLEOTIDE SEQUENCE [LARGE SCALE GENOMIC DNA]</scope>
    <source>
        <strain evidence="1">SYSU_2023b</strain>
        <tissue evidence="1">Whole body</tissue>
    </source>
</reference>
<comment type="caution">
    <text evidence="1">The sequence shown here is derived from an EMBL/GenBank/DDBJ whole genome shotgun (WGS) entry which is preliminary data.</text>
</comment>
<dbReference type="Proteomes" id="UP001431783">
    <property type="component" value="Unassembled WGS sequence"/>
</dbReference>
<dbReference type="PANTHER" id="PTHR45823:SF1">
    <property type="entry name" value="T-SNARE COILED-COIL HOMOLOGY DOMAIN-CONTAINING PROTEIN"/>
    <property type="match status" value="1"/>
</dbReference>
<accession>A0AAW1UCC0</accession>
<name>A0AAW1UCC0_9CUCU</name>
<keyword evidence="2" id="KW-1185">Reference proteome</keyword>
<gene>
    <name evidence="1" type="ORF">WA026_023853</name>
</gene>
<evidence type="ECO:0000313" key="1">
    <source>
        <dbReference type="EMBL" id="KAK9878788.1"/>
    </source>
</evidence>
<sequence>MMTNLEEQDKQEIRYNTIYRNVKPFLKNKKQGQQPVHKFFKPPTFDGEICWSMDQHVSKLSPVHLKEIYRRQFEATACINCWSGSEKAVELFLSLRGKAAELLQNLSLKYNNRTTGQYSKLWN</sequence>
<dbReference type="EMBL" id="JARQZJ010000060">
    <property type="protein sequence ID" value="KAK9878788.1"/>
    <property type="molecule type" value="Genomic_DNA"/>
</dbReference>
<protein>
    <submittedName>
        <fullName evidence="1">Uncharacterized protein</fullName>
    </submittedName>
</protein>
<proteinExistence type="predicted"/>